<dbReference type="OrthoDB" id="9778516at2"/>
<evidence type="ECO:0000313" key="4">
    <source>
        <dbReference type="EMBL" id="AFM05401.1"/>
    </source>
</evidence>
<dbReference type="STRING" id="880071.Fleli_3061"/>
<dbReference type="GO" id="GO:0008233">
    <property type="term" value="F:peptidase activity"/>
    <property type="evidence" value="ECO:0007669"/>
    <property type="project" value="UniProtKB-KW"/>
</dbReference>
<gene>
    <name evidence="4" type="ordered locus">Fleli_3061</name>
</gene>
<feature type="signal peptide" evidence="1">
    <location>
        <begin position="1"/>
        <end position="26"/>
    </location>
</feature>
<name>I4AN66_BERLS</name>
<keyword evidence="4" id="KW-0378">Hydrolase</keyword>
<feature type="domain" description="Peptidase M61 N-terminal" evidence="3">
    <location>
        <begin position="43"/>
        <end position="225"/>
    </location>
</feature>
<dbReference type="InterPro" id="IPR040756">
    <property type="entry name" value="Peptidase_M61_N"/>
</dbReference>
<dbReference type="InterPro" id="IPR007963">
    <property type="entry name" value="Peptidase_M61_catalytic"/>
</dbReference>
<dbReference type="RefSeq" id="WP_014798833.1">
    <property type="nucleotide sequence ID" value="NC_018018.1"/>
</dbReference>
<sequence precursor="true">MKILSFSSKFVFFLFVFSFSLNSIFAQQNNEIEKSDKTAILYSYQLDLTKSKDDKVPVELLLKDLATFKASSETLKGDSISFFMPKIVPGTYHIYDFGRFLSDFKVLDKEGNEIGFTHPNENEWRFPAKNVYKITYLVDDTFDSKEENKVFEPGGTDIEDEVFVINTHGFFGYLEGLKRQPFEINVLKPSKFYGSTPLVAAKSDEEKDTYLVSDYHLLADSPMLYCIPDTVTFEVGGAEILVSVFHEKGTVKVNEVAKEVQKSLEAQKNYLGGTLPIKKYAFLIYIFDGFSNSGSYGALEHSYSSLYFLPNIGASRLANTVVEIAAHEFFHILTPLSIHSEQIHYFDFINPKMSKHLWLYEGVTEYFANHVLLQQGLISLDEFLDAMRGKVSEANNYSDVPFTEMSLGCLDEYADEYGNVYEKGALIGWMLDIRLRELSEGKYGLMNLMQDLSKKYGTEQPFEDDKLFDVITEMTYPEIRTFFVDYVEGSKELPYINYLKTIGINTTGEGTEEVFNFGNIGLAVDPETKEVSVFSMEGANEFGKIFKEGDILLEINGKKTDAANFLDLISEASYNENDEMKILVNRKKGKKNKLKKTLLKSKPVFVEQEQDFGFEEIQDKNKKQIKLLKAWEKWDIK</sequence>
<dbReference type="Pfam" id="PF05299">
    <property type="entry name" value="Peptidase_M61"/>
    <property type="match status" value="1"/>
</dbReference>
<dbReference type="AlphaFoldDB" id="I4AN66"/>
<organism evidence="4 5">
    <name type="scientific">Bernardetia litoralis (strain ATCC 23117 / DSM 6794 / NBRC 15988 / NCIMB 1366 / Fx l1 / Sio-4)</name>
    <name type="common">Flexibacter litoralis</name>
    <dbReference type="NCBI Taxonomy" id="880071"/>
    <lineage>
        <taxon>Bacteria</taxon>
        <taxon>Pseudomonadati</taxon>
        <taxon>Bacteroidota</taxon>
        <taxon>Cytophagia</taxon>
        <taxon>Cytophagales</taxon>
        <taxon>Bernardetiaceae</taxon>
        <taxon>Bernardetia</taxon>
    </lineage>
</organism>
<dbReference type="Pfam" id="PF17899">
    <property type="entry name" value="Peptidase_M61_N"/>
    <property type="match status" value="1"/>
</dbReference>
<evidence type="ECO:0000313" key="5">
    <source>
        <dbReference type="Proteomes" id="UP000006054"/>
    </source>
</evidence>
<dbReference type="Proteomes" id="UP000006054">
    <property type="component" value="Chromosome"/>
</dbReference>
<dbReference type="InterPro" id="IPR027268">
    <property type="entry name" value="Peptidase_M4/M1_CTD_sf"/>
</dbReference>
<feature type="chain" id="PRO_5003686352" evidence="1">
    <location>
        <begin position="27"/>
        <end position="637"/>
    </location>
</feature>
<feature type="domain" description="Peptidase M61 catalytic" evidence="2">
    <location>
        <begin position="322"/>
        <end position="405"/>
    </location>
</feature>
<evidence type="ECO:0000259" key="2">
    <source>
        <dbReference type="Pfam" id="PF05299"/>
    </source>
</evidence>
<proteinExistence type="predicted"/>
<dbReference type="SUPFAM" id="SSF55486">
    <property type="entry name" value="Metalloproteases ('zincins'), catalytic domain"/>
    <property type="match status" value="1"/>
</dbReference>
<evidence type="ECO:0000259" key="3">
    <source>
        <dbReference type="Pfam" id="PF17899"/>
    </source>
</evidence>
<dbReference type="GO" id="GO:0006508">
    <property type="term" value="P:proteolysis"/>
    <property type="evidence" value="ECO:0007669"/>
    <property type="project" value="UniProtKB-KW"/>
</dbReference>
<reference evidence="5" key="1">
    <citation type="submission" date="2012-06" db="EMBL/GenBank/DDBJ databases">
        <title>The complete genome of Flexibacter litoralis DSM 6794.</title>
        <authorList>
            <person name="Lucas S."/>
            <person name="Copeland A."/>
            <person name="Lapidus A."/>
            <person name="Glavina del Rio T."/>
            <person name="Dalin E."/>
            <person name="Tice H."/>
            <person name="Bruce D."/>
            <person name="Goodwin L."/>
            <person name="Pitluck S."/>
            <person name="Peters L."/>
            <person name="Ovchinnikova G."/>
            <person name="Lu M."/>
            <person name="Kyrpides N."/>
            <person name="Mavromatis K."/>
            <person name="Ivanova N."/>
            <person name="Brettin T."/>
            <person name="Detter J.C."/>
            <person name="Han C."/>
            <person name="Larimer F."/>
            <person name="Land M."/>
            <person name="Hauser L."/>
            <person name="Markowitz V."/>
            <person name="Cheng J.-F."/>
            <person name="Hugenholtz P."/>
            <person name="Woyke T."/>
            <person name="Wu D."/>
            <person name="Spring S."/>
            <person name="Lang E."/>
            <person name="Kopitz M."/>
            <person name="Brambilla E."/>
            <person name="Klenk H.-P."/>
            <person name="Eisen J.A."/>
        </authorList>
    </citation>
    <scope>NUCLEOTIDE SEQUENCE [LARGE SCALE GENOMIC DNA]</scope>
    <source>
        <strain evidence="5">ATCC 23117 / DSM 6794 / NBRC 15988 / NCIMB 1366 / Sio-4</strain>
    </source>
</reference>
<dbReference type="PATRIC" id="fig|880071.3.peg.3058"/>
<evidence type="ECO:0000256" key="1">
    <source>
        <dbReference type="SAM" id="SignalP"/>
    </source>
</evidence>
<keyword evidence="4" id="KW-0645">Protease</keyword>
<dbReference type="Gene3D" id="1.10.390.10">
    <property type="entry name" value="Neutral Protease Domain 2"/>
    <property type="match status" value="1"/>
</dbReference>
<keyword evidence="5" id="KW-1185">Reference proteome</keyword>
<dbReference type="eggNOG" id="COG3975">
    <property type="taxonomic scope" value="Bacteria"/>
</dbReference>
<dbReference type="HOGENOM" id="CLU_022755_1_0_10"/>
<protein>
    <submittedName>
        <fullName evidence="4">Putative protease with the C-terminal PDZ domain</fullName>
    </submittedName>
</protein>
<dbReference type="KEGG" id="fli:Fleli_3061"/>
<dbReference type="EMBL" id="CP003345">
    <property type="protein sequence ID" value="AFM05401.1"/>
    <property type="molecule type" value="Genomic_DNA"/>
</dbReference>
<keyword evidence="1" id="KW-0732">Signal</keyword>
<dbReference type="Gene3D" id="2.60.40.3650">
    <property type="match status" value="1"/>
</dbReference>
<accession>I4AN66</accession>